<evidence type="ECO:0000256" key="1">
    <source>
        <dbReference type="SAM" id="Phobius"/>
    </source>
</evidence>
<gene>
    <name evidence="2" type="ORF">TDIS_1937</name>
</gene>
<dbReference type="STRING" id="999894.TDIS_1937"/>
<sequence>MDFSFCGVFLSNNMYFNFFVKIVSLDFSKIALFLGFANQKRLG</sequence>
<comment type="caution">
    <text evidence="2">The sequence shown here is derived from an EMBL/GenBank/DDBJ whole genome shotgun (WGS) entry which is preliminary data.</text>
</comment>
<protein>
    <submittedName>
        <fullName evidence="2">Uncharacterized protein</fullName>
    </submittedName>
</protein>
<reference evidence="2 3" key="1">
    <citation type="submission" date="2016-04" db="EMBL/GenBank/DDBJ databases">
        <title>Genome analysis of Thermosulfurimonas dismutans, the first thermophilic sulfur-disproportionating bacterium of the phylum Thermodesulfobacteria.</title>
        <authorList>
            <person name="Mardanov A.V."/>
            <person name="Beletsky A.V."/>
            <person name="Kadnikov V.V."/>
            <person name="Slobodkin A.I."/>
            <person name="Ravin N.V."/>
        </authorList>
    </citation>
    <scope>NUCLEOTIDE SEQUENCE [LARGE SCALE GENOMIC DNA]</scope>
    <source>
        <strain evidence="2 3">S95</strain>
    </source>
</reference>
<organism evidence="2 3">
    <name type="scientific">Thermosulfurimonas dismutans</name>
    <dbReference type="NCBI Taxonomy" id="999894"/>
    <lineage>
        <taxon>Bacteria</taxon>
        <taxon>Pseudomonadati</taxon>
        <taxon>Thermodesulfobacteriota</taxon>
        <taxon>Thermodesulfobacteria</taxon>
        <taxon>Thermodesulfobacteriales</taxon>
        <taxon>Thermodesulfobacteriaceae</taxon>
        <taxon>Thermosulfurimonas</taxon>
    </lineage>
</organism>
<dbReference type="AlphaFoldDB" id="A0A179D2S7"/>
<keyword evidence="1" id="KW-0472">Membrane</keyword>
<keyword evidence="3" id="KW-1185">Reference proteome</keyword>
<dbReference type="EMBL" id="LWLG01000019">
    <property type="protein sequence ID" value="OAQ19938.1"/>
    <property type="molecule type" value="Genomic_DNA"/>
</dbReference>
<feature type="transmembrane region" description="Helical" evidence="1">
    <location>
        <begin position="18"/>
        <end position="37"/>
    </location>
</feature>
<evidence type="ECO:0000313" key="2">
    <source>
        <dbReference type="EMBL" id="OAQ19938.1"/>
    </source>
</evidence>
<keyword evidence="1" id="KW-1133">Transmembrane helix</keyword>
<keyword evidence="1" id="KW-0812">Transmembrane</keyword>
<evidence type="ECO:0000313" key="3">
    <source>
        <dbReference type="Proteomes" id="UP000078390"/>
    </source>
</evidence>
<name>A0A179D2S7_9BACT</name>
<proteinExistence type="predicted"/>
<dbReference type="Proteomes" id="UP000078390">
    <property type="component" value="Unassembled WGS sequence"/>
</dbReference>
<accession>A0A179D2S7</accession>